<dbReference type="RefSeq" id="WP_238276887.1">
    <property type="nucleotide sequence ID" value="NZ_BPQL01000019.1"/>
</dbReference>
<name>A0ABV2L1K5_9HYPH</name>
<gene>
    <name evidence="1" type="ORF">ABID43_001224</name>
</gene>
<organism evidence="1 2">
    <name type="scientific">Methylobacterium goesingense</name>
    <dbReference type="NCBI Taxonomy" id="243690"/>
    <lineage>
        <taxon>Bacteria</taxon>
        <taxon>Pseudomonadati</taxon>
        <taxon>Pseudomonadota</taxon>
        <taxon>Alphaproteobacteria</taxon>
        <taxon>Hyphomicrobiales</taxon>
        <taxon>Methylobacteriaceae</taxon>
        <taxon>Methylobacterium</taxon>
    </lineage>
</organism>
<evidence type="ECO:0000313" key="1">
    <source>
        <dbReference type="EMBL" id="MET3691699.1"/>
    </source>
</evidence>
<dbReference type="EMBL" id="JBEPMM010000002">
    <property type="protein sequence ID" value="MET3691699.1"/>
    <property type="molecule type" value="Genomic_DNA"/>
</dbReference>
<dbReference type="Proteomes" id="UP001549145">
    <property type="component" value="Unassembled WGS sequence"/>
</dbReference>
<keyword evidence="2" id="KW-1185">Reference proteome</keyword>
<proteinExistence type="predicted"/>
<reference evidence="1 2" key="1">
    <citation type="submission" date="2024-06" db="EMBL/GenBank/DDBJ databases">
        <title>Genomic Encyclopedia of Type Strains, Phase IV (KMG-IV): sequencing the most valuable type-strain genomes for metagenomic binning, comparative biology and taxonomic classification.</title>
        <authorList>
            <person name="Goeker M."/>
        </authorList>
    </citation>
    <scope>NUCLEOTIDE SEQUENCE [LARGE SCALE GENOMIC DNA]</scope>
    <source>
        <strain evidence="1 2">DSM 21331</strain>
    </source>
</reference>
<evidence type="ECO:0000313" key="2">
    <source>
        <dbReference type="Proteomes" id="UP001549145"/>
    </source>
</evidence>
<protein>
    <recommendedName>
        <fullName evidence="3">OmpR/PhoB-type domain-containing protein</fullName>
    </recommendedName>
</protein>
<accession>A0ABV2L1K5</accession>
<evidence type="ECO:0008006" key="3">
    <source>
        <dbReference type="Google" id="ProtNLM"/>
    </source>
</evidence>
<sequence length="144" mass="15711">MRVILAPRRAAAIALRNPEALVVDYDGQCIRRGADRIVLGKGRKPTQLFRICVAMCCSVGRSISREDLLDAMFGDDPYGGPLHAESVLAKNLTHTRPFRAWAGLTIARSIMGRIEVSETAPRRHAHGASFRISLHGVWPVGVAA</sequence>
<comment type="caution">
    <text evidence="1">The sequence shown here is derived from an EMBL/GenBank/DDBJ whole genome shotgun (WGS) entry which is preliminary data.</text>
</comment>